<dbReference type="PANTHER" id="PTHR34538:SF13">
    <property type="entry name" value="OS02G0637200 PROTEIN"/>
    <property type="match status" value="1"/>
</dbReference>
<sequence>MSSSLHTSDSTTERAKQQKGQMGVMCCCFEPRLALVHGKRKLRRLFRRVRADIKRKVKAQSTKKNFNFNYDPLSYSLNFDDDDGHFGLFCSTQQKENNKKNIGSVEDTNNITTPYTLDEEEELVEGLVAFLLLSLLLDYSVDFFMF</sequence>
<reference evidence="1 2" key="1">
    <citation type="submission" date="2024-01" db="EMBL/GenBank/DDBJ databases">
        <title>The genomes of 5 underutilized Papilionoideae crops provide insights into root nodulation and disease resistanc.</title>
        <authorList>
            <person name="Yuan L."/>
        </authorList>
    </citation>
    <scope>NUCLEOTIDE SEQUENCE [LARGE SCALE GENOMIC DNA]</scope>
    <source>
        <strain evidence="1">ZHUSHIDOU_FW_LH</strain>
        <tissue evidence="1">Leaf</tissue>
    </source>
</reference>
<gene>
    <name evidence="1" type="ORF">RIF29_23045</name>
</gene>
<dbReference type="EMBL" id="JAYWIO010000004">
    <property type="protein sequence ID" value="KAK7270126.1"/>
    <property type="molecule type" value="Genomic_DNA"/>
</dbReference>
<evidence type="ECO:0000313" key="1">
    <source>
        <dbReference type="EMBL" id="KAK7270126.1"/>
    </source>
</evidence>
<evidence type="ECO:0000313" key="2">
    <source>
        <dbReference type="Proteomes" id="UP001372338"/>
    </source>
</evidence>
<keyword evidence="2" id="KW-1185">Reference proteome</keyword>
<dbReference type="AlphaFoldDB" id="A0AAN9F752"/>
<organism evidence="1 2">
    <name type="scientific">Crotalaria pallida</name>
    <name type="common">Smooth rattlebox</name>
    <name type="synonym">Crotalaria striata</name>
    <dbReference type="NCBI Taxonomy" id="3830"/>
    <lineage>
        <taxon>Eukaryota</taxon>
        <taxon>Viridiplantae</taxon>
        <taxon>Streptophyta</taxon>
        <taxon>Embryophyta</taxon>
        <taxon>Tracheophyta</taxon>
        <taxon>Spermatophyta</taxon>
        <taxon>Magnoliopsida</taxon>
        <taxon>eudicotyledons</taxon>
        <taxon>Gunneridae</taxon>
        <taxon>Pentapetalae</taxon>
        <taxon>rosids</taxon>
        <taxon>fabids</taxon>
        <taxon>Fabales</taxon>
        <taxon>Fabaceae</taxon>
        <taxon>Papilionoideae</taxon>
        <taxon>50 kb inversion clade</taxon>
        <taxon>genistoids sensu lato</taxon>
        <taxon>core genistoids</taxon>
        <taxon>Crotalarieae</taxon>
        <taxon>Crotalaria</taxon>
    </lineage>
</organism>
<accession>A0AAN9F752</accession>
<proteinExistence type="predicted"/>
<dbReference type="PANTHER" id="PTHR34538">
    <property type="entry name" value="EXPRESSED PROTEIN"/>
    <property type="match status" value="1"/>
</dbReference>
<dbReference type="Proteomes" id="UP001372338">
    <property type="component" value="Unassembled WGS sequence"/>
</dbReference>
<protein>
    <submittedName>
        <fullName evidence="1">Uncharacterized protein</fullName>
    </submittedName>
</protein>
<name>A0AAN9F752_CROPI</name>
<comment type="caution">
    <text evidence="1">The sequence shown here is derived from an EMBL/GenBank/DDBJ whole genome shotgun (WGS) entry which is preliminary data.</text>
</comment>